<reference evidence="2" key="1">
    <citation type="submission" date="2021-01" db="EMBL/GenBank/DDBJ databases">
        <authorList>
            <person name="Corre E."/>
            <person name="Pelletier E."/>
            <person name="Niang G."/>
            <person name="Scheremetjew M."/>
            <person name="Finn R."/>
            <person name="Kale V."/>
            <person name="Holt S."/>
            <person name="Cochrane G."/>
            <person name="Meng A."/>
            <person name="Brown T."/>
            <person name="Cohen L."/>
        </authorList>
    </citation>
    <scope>NUCLEOTIDE SEQUENCE</scope>
    <source>
        <strain evidence="2">B593</strain>
    </source>
</reference>
<dbReference type="EMBL" id="HBEH01000773">
    <property type="protein sequence ID" value="CAD8343911.1"/>
    <property type="molecule type" value="Transcribed_RNA"/>
</dbReference>
<gene>
    <name evidence="2" type="ORF">PARE0329_LOCUS546</name>
</gene>
<evidence type="ECO:0000313" key="2">
    <source>
        <dbReference type="EMBL" id="CAD8343911.1"/>
    </source>
</evidence>
<feature type="region of interest" description="Disordered" evidence="1">
    <location>
        <begin position="98"/>
        <end position="132"/>
    </location>
</feature>
<feature type="compositionally biased region" description="Basic residues" evidence="1">
    <location>
        <begin position="118"/>
        <end position="132"/>
    </location>
</feature>
<protein>
    <submittedName>
        <fullName evidence="2">Uncharacterized protein</fullName>
    </submittedName>
</protein>
<evidence type="ECO:0000256" key="1">
    <source>
        <dbReference type="SAM" id="MobiDB-lite"/>
    </source>
</evidence>
<proteinExistence type="predicted"/>
<organism evidence="2">
    <name type="scientific">Pseudo-nitzschia arenysensis</name>
    <dbReference type="NCBI Taxonomy" id="697910"/>
    <lineage>
        <taxon>Eukaryota</taxon>
        <taxon>Sar</taxon>
        <taxon>Stramenopiles</taxon>
        <taxon>Ochrophyta</taxon>
        <taxon>Bacillariophyta</taxon>
        <taxon>Bacillariophyceae</taxon>
        <taxon>Bacillariophycidae</taxon>
        <taxon>Bacillariales</taxon>
        <taxon>Bacillariaceae</taxon>
        <taxon>Pseudo-nitzschia</taxon>
    </lineage>
</organism>
<dbReference type="AlphaFoldDB" id="A0A7R9ZUM9"/>
<name>A0A7R9ZUM9_9STRA</name>
<feature type="compositionally biased region" description="Basic residues" evidence="1">
    <location>
        <begin position="101"/>
        <end position="110"/>
    </location>
</feature>
<accession>A0A7R9ZUM9</accession>
<sequence length="132" mass="15006">MMSFAPKTIFARCRTQARSLTSVSSLTRTSTCFDPTNYLHIDSLRSNTITNAKAPLPGTPKFYDRSLFDFSSAKIELPQSNFQHHGEIIDLEETIQAMSRNSRKPKKANKGSRPCSRAARRRKKEKIGKRSR</sequence>